<proteinExistence type="inferred from homology"/>
<comment type="similarity">
    <text evidence="1 11">Belongs to the GatB/GatE family. GatB subfamily.</text>
</comment>
<comment type="function">
    <text evidence="8 11">Allows the formation of correctly charged Asn-tRNA(Asn) or Gln-tRNA(Gln) through the transamidation of misacylated Asp-tRNA(Asn) or Glu-tRNA(Gln) in organisms which lack either or both of asparaginyl-tRNA or glutaminyl-tRNA synthetases. The reaction takes place in the presence of glutamine and ATP through an activated phospho-Asp-tRNA(Asn) or phospho-Glu-tRNA(Gln).</text>
</comment>
<dbReference type="Gene3D" id="1.10.10.410">
    <property type="match status" value="1"/>
</dbReference>
<dbReference type="InterPro" id="IPR014746">
    <property type="entry name" value="Gln_synth/guanido_kin_cat_dom"/>
</dbReference>
<dbReference type="Proteomes" id="UP000001304">
    <property type="component" value="Chromosome"/>
</dbReference>
<dbReference type="InterPro" id="IPR023168">
    <property type="entry name" value="GatB_Yqey_C_2"/>
</dbReference>
<protein>
    <recommendedName>
        <fullName evidence="3 11">Aspartyl/glutamyl-tRNA(Asn/Gln) amidotransferase subunit B</fullName>
        <shortName evidence="11">Asp/Glu-ADT subunit B</shortName>
        <ecNumber evidence="11">6.3.5.-</ecNumber>
    </recommendedName>
</protein>
<dbReference type="HAMAP" id="MF_00121">
    <property type="entry name" value="GatB"/>
    <property type="match status" value="1"/>
</dbReference>
<evidence type="ECO:0000256" key="4">
    <source>
        <dbReference type="ARBA" id="ARBA00022598"/>
    </source>
</evidence>
<dbReference type="InterPro" id="IPR042114">
    <property type="entry name" value="GatB_C_1"/>
</dbReference>
<dbReference type="EC" id="6.3.5.-" evidence="11"/>
<dbReference type="Gene3D" id="1.10.150.380">
    <property type="entry name" value="GatB domain, N-terminal subdomain"/>
    <property type="match status" value="1"/>
</dbReference>
<dbReference type="GO" id="GO:0070681">
    <property type="term" value="P:glutaminyl-tRNAGln biosynthesis via transamidation"/>
    <property type="evidence" value="ECO:0007669"/>
    <property type="project" value="TreeGrafter"/>
</dbReference>
<keyword evidence="13" id="KW-0808">Transferase</keyword>
<dbReference type="HOGENOM" id="CLU_019240_0_0_2"/>
<dbReference type="SMART" id="SM00845">
    <property type="entry name" value="GatB_Yqey"/>
    <property type="match status" value="1"/>
</dbReference>
<dbReference type="InterPro" id="IPR017959">
    <property type="entry name" value="Asn/Gln-tRNA_amidoTrfase_suB/E"/>
</dbReference>
<dbReference type="NCBIfam" id="TIGR00133">
    <property type="entry name" value="gatB"/>
    <property type="match status" value="1"/>
</dbReference>
<evidence type="ECO:0000313" key="13">
    <source>
        <dbReference type="EMBL" id="ADM27868.1"/>
    </source>
</evidence>
<evidence type="ECO:0000256" key="5">
    <source>
        <dbReference type="ARBA" id="ARBA00022741"/>
    </source>
</evidence>
<dbReference type="NCBIfam" id="NF004012">
    <property type="entry name" value="PRK05477.1-2"/>
    <property type="match status" value="1"/>
</dbReference>
<dbReference type="GO" id="GO:0050567">
    <property type="term" value="F:glutaminyl-tRNA synthase (glutamine-hydrolyzing) activity"/>
    <property type="evidence" value="ECO:0007669"/>
    <property type="project" value="UniProtKB-UniRule"/>
</dbReference>
<evidence type="ECO:0000256" key="11">
    <source>
        <dbReference type="HAMAP-Rule" id="MF_00121"/>
    </source>
</evidence>
<feature type="domain" description="Asn/Gln amidotransferase" evidence="12">
    <location>
        <begin position="327"/>
        <end position="473"/>
    </location>
</feature>
<reference evidence="13 14" key="1">
    <citation type="journal article" date="2010" name="Stand. Genomic Sci.">
        <title>Complete genome sequence of Ignisphaera aggregans type strain (AQ1.S1).</title>
        <authorList>
            <person name="Goker M."/>
            <person name="Held B."/>
            <person name="Lapidus A."/>
            <person name="Nolan M."/>
            <person name="Spring S."/>
            <person name="Yasawong M."/>
            <person name="Lucas S."/>
            <person name="Glavina Del Rio T."/>
            <person name="Tice H."/>
            <person name="Cheng J.F."/>
            <person name="Goodwin L."/>
            <person name="Tapia R."/>
            <person name="Pitluck S."/>
            <person name="Liolios K."/>
            <person name="Ivanova N."/>
            <person name="Mavromatis K."/>
            <person name="Mikhailova N."/>
            <person name="Pati A."/>
            <person name="Chen A."/>
            <person name="Palaniappan K."/>
            <person name="Brambilla E."/>
            <person name="Land M."/>
            <person name="Hauser L."/>
            <person name="Chang Y.J."/>
            <person name="Jeffries C.D."/>
            <person name="Brettin T."/>
            <person name="Detter J.C."/>
            <person name="Han C."/>
            <person name="Rohde M."/>
            <person name="Sikorski J."/>
            <person name="Woyke T."/>
            <person name="Bristow J."/>
            <person name="Eisen J.A."/>
            <person name="Markowitz V."/>
            <person name="Hugenholtz P."/>
            <person name="Kyrpides N.C."/>
            <person name="Klenk H.P."/>
        </authorList>
    </citation>
    <scope>NUCLEOTIDE SEQUENCE [LARGE SCALE GENOMIC DNA]</scope>
    <source>
        <strain evidence="14">DSM 17230 / JCM 13409 / AQ1.S1</strain>
    </source>
</reference>
<accession>E0SNS2</accession>
<evidence type="ECO:0000256" key="3">
    <source>
        <dbReference type="ARBA" id="ARBA00016923"/>
    </source>
</evidence>
<dbReference type="PROSITE" id="PS01234">
    <property type="entry name" value="GATB"/>
    <property type="match status" value="1"/>
</dbReference>
<gene>
    <name evidence="11" type="primary">gatB</name>
    <name evidence="13" type="ordered locus">Igag_1054</name>
</gene>
<dbReference type="InterPro" id="IPR003789">
    <property type="entry name" value="Asn/Gln_tRNA_amidoTrase-B-like"/>
</dbReference>
<dbReference type="PANTHER" id="PTHR11659:SF0">
    <property type="entry name" value="GLUTAMYL-TRNA(GLN) AMIDOTRANSFERASE SUBUNIT B, MITOCHONDRIAL"/>
    <property type="match status" value="1"/>
</dbReference>
<evidence type="ECO:0000259" key="12">
    <source>
        <dbReference type="SMART" id="SM00845"/>
    </source>
</evidence>
<comment type="catalytic activity">
    <reaction evidence="10 11">
        <text>L-glutamyl-tRNA(Gln) + L-glutamine + ATP + H2O = L-glutaminyl-tRNA(Gln) + L-glutamate + ADP + phosphate + H(+)</text>
        <dbReference type="Rhea" id="RHEA:17521"/>
        <dbReference type="Rhea" id="RHEA-COMP:9681"/>
        <dbReference type="Rhea" id="RHEA-COMP:9684"/>
        <dbReference type="ChEBI" id="CHEBI:15377"/>
        <dbReference type="ChEBI" id="CHEBI:15378"/>
        <dbReference type="ChEBI" id="CHEBI:29985"/>
        <dbReference type="ChEBI" id="CHEBI:30616"/>
        <dbReference type="ChEBI" id="CHEBI:43474"/>
        <dbReference type="ChEBI" id="CHEBI:58359"/>
        <dbReference type="ChEBI" id="CHEBI:78520"/>
        <dbReference type="ChEBI" id="CHEBI:78521"/>
        <dbReference type="ChEBI" id="CHEBI:456216"/>
    </reaction>
</comment>
<comment type="catalytic activity">
    <reaction evidence="9 11">
        <text>L-aspartyl-tRNA(Asn) + L-glutamine + ATP + H2O = L-asparaginyl-tRNA(Asn) + L-glutamate + ADP + phosphate + 2 H(+)</text>
        <dbReference type="Rhea" id="RHEA:14513"/>
        <dbReference type="Rhea" id="RHEA-COMP:9674"/>
        <dbReference type="Rhea" id="RHEA-COMP:9677"/>
        <dbReference type="ChEBI" id="CHEBI:15377"/>
        <dbReference type="ChEBI" id="CHEBI:15378"/>
        <dbReference type="ChEBI" id="CHEBI:29985"/>
        <dbReference type="ChEBI" id="CHEBI:30616"/>
        <dbReference type="ChEBI" id="CHEBI:43474"/>
        <dbReference type="ChEBI" id="CHEBI:58359"/>
        <dbReference type="ChEBI" id="CHEBI:78515"/>
        <dbReference type="ChEBI" id="CHEBI:78516"/>
        <dbReference type="ChEBI" id="CHEBI:456216"/>
    </reaction>
</comment>
<sequence>MRVVIGLEIHVQMTNLKTKLFCPTPSDYRGKDPNIHVCPVCLGLPGTLPVVNRKAIEYAIAVAKALNCEISRKVIFVRKHYFYPDLPKNYQISQYDGPGFTPIAKNGYIKIFVDGKTKIVRIRRINIEEDPGKIQYIGDIERSPYSLIDYNRSGIALLEIVTEPDMESPKEARAFLEKLLAILEYIGVTDTALEGAFRVDANISIEGGGRVEVKNIGSVKDVERALTFEIIRQKRIIEQGGVVTRETRHWDEKKGVTIPLRSKEMEEDYRYFPDPDLPPILLTDEYINKIVSALPELPDARIERFMKQYGLDEYRASVLVLNKSLADFFEECTKIYSNYKKLADVLITDFLRWVKEYSIDLRYRSISPEKVVKLLKLLDEGIISIKMLKELMPKVVRDGIDVEEMVMKTGYTKIEDERYIESIAREVFRENPKAVRDAIENPKAINFLIGAIMKKTSGRADPQKTREIVMRLLEEYK</sequence>
<dbReference type="SUPFAM" id="SSF89095">
    <property type="entry name" value="GatB/YqeY motif"/>
    <property type="match status" value="1"/>
</dbReference>
<dbReference type="EMBL" id="CP002098">
    <property type="protein sequence ID" value="ADM27868.1"/>
    <property type="molecule type" value="Genomic_DNA"/>
</dbReference>
<organism evidence="13 14">
    <name type="scientific">Ignisphaera aggregans (strain DSM 17230 / JCM 13409 / AQ1.S1)</name>
    <dbReference type="NCBI Taxonomy" id="583356"/>
    <lineage>
        <taxon>Archaea</taxon>
        <taxon>Thermoproteota</taxon>
        <taxon>Thermoprotei</taxon>
        <taxon>Desulfurococcales</taxon>
        <taxon>Desulfurococcaceae</taxon>
        <taxon>Ignisphaera</taxon>
    </lineage>
</organism>
<dbReference type="AlphaFoldDB" id="E0SNS2"/>
<keyword evidence="14" id="KW-1185">Reference proteome</keyword>
<evidence type="ECO:0000256" key="9">
    <source>
        <dbReference type="ARBA" id="ARBA00047380"/>
    </source>
</evidence>
<dbReference type="InterPro" id="IPR004413">
    <property type="entry name" value="GatB"/>
</dbReference>
<dbReference type="Pfam" id="PF02934">
    <property type="entry name" value="GatB_N"/>
    <property type="match status" value="1"/>
</dbReference>
<evidence type="ECO:0000256" key="6">
    <source>
        <dbReference type="ARBA" id="ARBA00022840"/>
    </source>
</evidence>
<comment type="subunit">
    <text evidence="2 11">Heterotrimer of A, B and C subunits.</text>
</comment>
<dbReference type="GO" id="GO:0050566">
    <property type="term" value="F:asparaginyl-tRNA synthase (glutamine-hydrolyzing) activity"/>
    <property type="evidence" value="ECO:0007669"/>
    <property type="project" value="RHEA"/>
</dbReference>
<evidence type="ECO:0000313" key="14">
    <source>
        <dbReference type="Proteomes" id="UP000001304"/>
    </source>
</evidence>
<evidence type="ECO:0000256" key="8">
    <source>
        <dbReference type="ARBA" id="ARBA00024799"/>
    </source>
</evidence>
<evidence type="ECO:0000256" key="2">
    <source>
        <dbReference type="ARBA" id="ARBA00011123"/>
    </source>
</evidence>
<dbReference type="InterPro" id="IPR017958">
    <property type="entry name" value="Gln-tRNA_amidoTrfase_suB_CS"/>
</dbReference>
<keyword evidence="4 11" id="KW-0436">Ligase</keyword>
<keyword evidence="6 11" id="KW-0067">ATP-binding</keyword>
<evidence type="ECO:0000256" key="10">
    <source>
        <dbReference type="ARBA" id="ARBA00047913"/>
    </source>
</evidence>
<dbReference type="GO" id="GO:0016740">
    <property type="term" value="F:transferase activity"/>
    <property type="evidence" value="ECO:0007669"/>
    <property type="project" value="UniProtKB-KW"/>
</dbReference>
<dbReference type="InterPro" id="IPR006075">
    <property type="entry name" value="Asn/Gln-tRNA_Trfase_suB/E_cat"/>
</dbReference>
<evidence type="ECO:0000256" key="1">
    <source>
        <dbReference type="ARBA" id="ARBA00005306"/>
    </source>
</evidence>
<dbReference type="GO" id="GO:0005524">
    <property type="term" value="F:ATP binding"/>
    <property type="evidence" value="ECO:0007669"/>
    <property type="project" value="UniProtKB-KW"/>
</dbReference>
<dbReference type="KEGG" id="iag:Igag_1054"/>
<dbReference type="SUPFAM" id="SSF55931">
    <property type="entry name" value="Glutamine synthetase/guanido kinase"/>
    <property type="match status" value="1"/>
</dbReference>
<evidence type="ECO:0000256" key="7">
    <source>
        <dbReference type="ARBA" id="ARBA00022917"/>
    </source>
</evidence>
<keyword evidence="7 11" id="KW-0648">Protein biosynthesis</keyword>
<dbReference type="Pfam" id="PF02637">
    <property type="entry name" value="GatB_Yqey"/>
    <property type="match status" value="1"/>
</dbReference>
<dbReference type="NCBIfam" id="NF004014">
    <property type="entry name" value="PRK05477.1-4"/>
    <property type="match status" value="1"/>
</dbReference>
<dbReference type="InterPro" id="IPR018027">
    <property type="entry name" value="Asn/Gln_amidotransferase"/>
</dbReference>
<dbReference type="STRING" id="583356.Igag_1054"/>
<name>E0SNS2_IGNAA</name>
<dbReference type="PANTHER" id="PTHR11659">
    <property type="entry name" value="GLUTAMYL-TRNA GLN AMIDOTRANSFERASE SUBUNIT B MITOCHONDRIAL AND PROKARYOTIC PET112-RELATED"/>
    <property type="match status" value="1"/>
</dbReference>
<dbReference type="GO" id="GO:0006412">
    <property type="term" value="P:translation"/>
    <property type="evidence" value="ECO:0007669"/>
    <property type="project" value="UniProtKB-UniRule"/>
</dbReference>
<keyword evidence="5 11" id="KW-0547">Nucleotide-binding</keyword>